<dbReference type="GO" id="GO:0004497">
    <property type="term" value="F:monooxygenase activity"/>
    <property type="evidence" value="ECO:0007669"/>
    <property type="project" value="InterPro"/>
</dbReference>
<evidence type="ECO:0000313" key="5">
    <source>
        <dbReference type="Proteomes" id="UP000775872"/>
    </source>
</evidence>
<dbReference type="InterPro" id="IPR036396">
    <property type="entry name" value="Cyt_P450_sf"/>
</dbReference>
<comment type="caution">
    <text evidence="4">The sequence shown here is derived from an EMBL/GenBank/DDBJ whole genome shotgun (WGS) entry which is preliminary data.</text>
</comment>
<dbReference type="SUPFAM" id="SSF48264">
    <property type="entry name" value="Cytochrome P450"/>
    <property type="match status" value="1"/>
</dbReference>
<name>A0A9N9ZHS7_9HYPO</name>
<dbReference type="InterPro" id="IPR001128">
    <property type="entry name" value="Cyt_P450"/>
</dbReference>
<evidence type="ECO:0000256" key="1">
    <source>
        <dbReference type="ARBA" id="ARBA00022617"/>
    </source>
</evidence>
<reference evidence="4" key="1">
    <citation type="submission" date="2021-10" db="EMBL/GenBank/DDBJ databases">
        <authorList>
            <person name="Piombo E."/>
        </authorList>
    </citation>
    <scope>NUCLEOTIDE SEQUENCE</scope>
</reference>
<evidence type="ECO:0000256" key="2">
    <source>
        <dbReference type="ARBA" id="ARBA00022723"/>
    </source>
</evidence>
<keyword evidence="2" id="KW-0479">Metal-binding</keyword>
<dbReference type="GO" id="GO:0005506">
    <property type="term" value="F:iron ion binding"/>
    <property type="evidence" value="ECO:0007669"/>
    <property type="project" value="InterPro"/>
</dbReference>
<evidence type="ECO:0000256" key="3">
    <source>
        <dbReference type="ARBA" id="ARBA00023004"/>
    </source>
</evidence>
<accession>A0A9N9ZHS7</accession>
<sequence length="248" mass="27773">MFLAFDIMGKVAFGKDFDCLIEGREHPAIGGMDESMETINTIGQIPWLLYYLSRIPGATAGYTEFFKMCSDTIEKKLDPNRAEQRWQPDQAPSDIMSWLLKAFMEKDPSTPPSKEAFNEDSRVMIVGGSGTTATTLTTTLFYLIKNLAILHKALTQVDSALPGSEDWTYEKLKPPVLVGGSRVTPPNGLQVDERFIPGDVNVIVPIQLLHTDSRYWKQSKEFIPTIFSERQKELGISDAPFFPFQLGA</sequence>
<keyword evidence="1" id="KW-0349">Heme</keyword>
<dbReference type="GO" id="GO:0020037">
    <property type="term" value="F:heme binding"/>
    <property type="evidence" value="ECO:0007669"/>
    <property type="project" value="InterPro"/>
</dbReference>
<dbReference type="Proteomes" id="UP000775872">
    <property type="component" value="Unassembled WGS sequence"/>
</dbReference>
<dbReference type="GO" id="GO:0016705">
    <property type="term" value="F:oxidoreductase activity, acting on paired donors, with incorporation or reduction of molecular oxygen"/>
    <property type="evidence" value="ECO:0007669"/>
    <property type="project" value="InterPro"/>
</dbReference>
<dbReference type="Gene3D" id="1.10.630.10">
    <property type="entry name" value="Cytochrome P450"/>
    <property type="match status" value="1"/>
</dbReference>
<organism evidence="4 5">
    <name type="scientific">Clonostachys solani</name>
    <dbReference type="NCBI Taxonomy" id="160281"/>
    <lineage>
        <taxon>Eukaryota</taxon>
        <taxon>Fungi</taxon>
        <taxon>Dikarya</taxon>
        <taxon>Ascomycota</taxon>
        <taxon>Pezizomycotina</taxon>
        <taxon>Sordariomycetes</taxon>
        <taxon>Hypocreomycetidae</taxon>
        <taxon>Hypocreales</taxon>
        <taxon>Bionectriaceae</taxon>
        <taxon>Clonostachys</taxon>
    </lineage>
</organism>
<dbReference type="Pfam" id="PF00067">
    <property type="entry name" value="p450"/>
    <property type="match status" value="2"/>
</dbReference>
<gene>
    <name evidence="4" type="ORF">CSOL1703_00018025</name>
</gene>
<dbReference type="InterPro" id="IPR050121">
    <property type="entry name" value="Cytochrome_P450_monoxygenase"/>
</dbReference>
<dbReference type="PANTHER" id="PTHR24305:SF78">
    <property type="entry name" value="P450, PUTATIVE (EUROFUNG)-RELATED"/>
    <property type="match status" value="1"/>
</dbReference>
<protein>
    <submittedName>
        <fullName evidence="4">Uncharacterized protein</fullName>
    </submittedName>
</protein>
<evidence type="ECO:0000313" key="4">
    <source>
        <dbReference type="EMBL" id="CAH0055864.1"/>
    </source>
</evidence>
<dbReference type="PANTHER" id="PTHR24305">
    <property type="entry name" value="CYTOCHROME P450"/>
    <property type="match status" value="1"/>
</dbReference>
<dbReference type="EMBL" id="CABFOC020000062">
    <property type="protein sequence ID" value="CAH0055864.1"/>
    <property type="molecule type" value="Genomic_DNA"/>
</dbReference>
<keyword evidence="3" id="KW-0408">Iron</keyword>
<proteinExistence type="predicted"/>
<dbReference type="OrthoDB" id="6692864at2759"/>
<dbReference type="AlphaFoldDB" id="A0A9N9ZHS7"/>
<keyword evidence="5" id="KW-1185">Reference proteome</keyword>